<gene>
    <name evidence="11" type="ORF">XYCOK13_17220</name>
</gene>
<sequence length="530" mass="61758">MHSVLLIDDEIFARTGLRNLIDWHACGFEVVGEADNGEDGFEMIERLKPELVITDIRMPVVDGLELIRMTIEKDTHKPGFIIISGYNDFSYAQQAVRYGVHDFILKPIDEVMLQDTLIKLNHKLSADKITQRKREEQQKTECIAKLIKGEIESEETLFQVAETLGLQTEERVIYVFIEVNDRFPWSASSHMSYEALNAQLKSGIAGFVQSFTNGNVELNFYEHRNRLGWLLPLSVVESRQTELSRFIRELQIRLTRDTGQVIYLYAGKVVKSLKALRESFESAKDSLQYKYLNEREQIVLYEDIKKFPLNYVDMEAELYTKLTNYVEENHESGVNKTINEIFDSFTKRRCAPEAVKVTIHRCVSNIIRIMERMEVDFRSLPSLGPILTWQDLNISFLALKNLFQAFITDSMKAIGTQRKETSKGGIHKIKCYIEDHYRENISLKSIAAHFYMNPVYLGQLFKKTYGLYFNDYLLRLRIEEAKRLLRQTDMRIYEVADAVGFSNADYFVTQFEKLEDMTPTEYRNKLLHHS</sequence>
<comment type="subcellular location">
    <subcellularLocation>
        <location evidence="1">Cytoplasm</location>
    </subcellularLocation>
</comment>
<evidence type="ECO:0000313" key="11">
    <source>
        <dbReference type="EMBL" id="GIQ68898.1"/>
    </source>
</evidence>
<comment type="caution">
    <text evidence="11">The sequence shown here is derived from an EMBL/GenBank/DDBJ whole genome shotgun (WGS) entry which is preliminary data.</text>
</comment>
<dbReference type="PANTHER" id="PTHR42713">
    <property type="entry name" value="HISTIDINE KINASE-RELATED"/>
    <property type="match status" value="1"/>
</dbReference>
<dbReference type="CDD" id="cd17536">
    <property type="entry name" value="REC_YesN-like"/>
    <property type="match status" value="1"/>
</dbReference>
<dbReference type="GO" id="GO:0003700">
    <property type="term" value="F:DNA-binding transcription factor activity"/>
    <property type="evidence" value="ECO:0007669"/>
    <property type="project" value="InterPro"/>
</dbReference>
<dbReference type="GO" id="GO:0000160">
    <property type="term" value="P:phosphorelay signal transduction system"/>
    <property type="evidence" value="ECO:0007669"/>
    <property type="project" value="UniProtKB-KW"/>
</dbReference>
<evidence type="ECO:0000256" key="7">
    <source>
        <dbReference type="ARBA" id="ARBA00023163"/>
    </source>
</evidence>
<dbReference type="SUPFAM" id="SSF52172">
    <property type="entry name" value="CheY-like"/>
    <property type="match status" value="1"/>
</dbReference>
<proteinExistence type="predicted"/>
<dbReference type="InterPro" id="IPR009057">
    <property type="entry name" value="Homeodomain-like_sf"/>
</dbReference>
<dbReference type="InterPro" id="IPR018060">
    <property type="entry name" value="HTH_AraC"/>
</dbReference>
<dbReference type="Pfam" id="PF00072">
    <property type="entry name" value="Response_reg"/>
    <property type="match status" value="1"/>
</dbReference>
<dbReference type="RefSeq" id="WP_213411694.1">
    <property type="nucleotide sequence ID" value="NZ_BOVK01000020.1"/>
</dbReference>
<evidence type="ECO:0000256" key="4">
    <source>
        <dbReference type="ARBA" id="ARBA00023012"/>
    </source>
</evidence>
<evidence type="ECO:0000256" key="5">
    <source>
        <dbReference type="ARBA" id="ARBA00023015"/>
    </source>
</evidence>
<dbReference type="SUPFAM" id="SSF46689">
    <property type="entry name" value="Homeodomain-like"/>
    <property type="match status" value="2"/>
</dbReference>
<keyword evidence="7" id="KW-0804">Transcription</keyword>
<dbReference type="InterPro" id="IPR001789">
    <property type="entry name" value="Sig_transdc_resp-reg_receiver"/>
</dbReference>
<feature type="domain" description="HTH araC/xylS-type" evidence="9">
    <location>
        <begin position="427"/>
        <end position="525"/>
    </location>
</feature>
<dbReference type="InterPro" id="IPR018062">
    <property type="entry name" value="HTH_AraC-typ_CS"/>
</dbReference>
<name>A0A8J4H5J9_9BACL</name>
<dbReference type="InterPro" id="IPR051552">
    <property type="entry name" value="HptR"/>
</dbReference>
<keyword evidence="12" id="KW-1185">Reference proteome</keyword>
<dbReference type="PANTHER" id="PTHR42713:SF3">
    <property type="entry name" value="TRANSCRIPTIONAL REGULATORY PROTEIN HPTR"/>
    <property type="match status" value="1"/>
</dbReference>
<dbReference type="PROSITE" id="PS01124">
    <property type="entry name" value="HTH_ARAC_FAMILY_2"/>
    <property type="match status" value="1"/>
</dbReference>
<protein>
    <submittedName>
        <fullName evidence="11">AraC family transcriptional regulator</fullName>
    </submittedName>
</protein>
<dbReference type="InterPro" id="IPR011006">
    <property type="entry name" value="CheY-like_superfamily"/>
</dbReference>
<evidence type="ECO:0000259" key="9">
    <source>
        <dbReference type="PROSITE" id="PS01124"/>
    </source>
</evidence>
<keyword evidence="2" id="KW-0963">Cytoplasm</keyword>
<evidence type="ECO:0000256" key="2">
    <source>
        <dbReference type="ARBA" id="ARBA00022490"/>
    </source>
</evidence>
<keyword evidence="3 8" id="KW-0597">Phosphoprotein</keyword>
<feature type="modified residue" description="4-aspartylphosphate" evidence="8">
    <location>
        <position position="55"/>
    </location>
</feature>
<accession>A0A8J4H5J9</accession>
<dbReference type="GO" id="GO:0043565">
    <property type="term" value="F:sequence-specific DNA binding"/>
    <property type="evidence" value="ECO:0007669"/>
    <property type="project" value="InterPro"/>
</dbReference>
<dbReference type="SMART" id="SM00342">
    <property type="entry name" value="HTH_ARAC"/>
    <property type="match status" value="1"/>
</dbReference>
<evidence type="ECO:0000256" key="8">
    <source>
        <dbReference type="PROSITE-ProRule" id="PRU00169"/>
    </source>
</evidence>
<keyword evidence="6" id="KW-0238">DNA-binding</keyword>
<organism evidence="11 12">
    <name type="scientific">Xylanibacillus composti</name>
    <dbReference type="NCBI Taxonomy" id="1572762"/>
    <lineage>
        <taxon>Bacteria</taxon>
        <taxon>Bacillati</taxon>
        <taxon>Bacillota</taxon>
        <taxon>Bacilli</taxon>
        <taxon>Bacillales</taxon>
        <taxon>Paenibacillaceae</taxon>
        <taxon>Xylanibacillus</taxon>
    </lineage>
</organism>
<keyword evidence="4" id="KW-0902">Two-component regulatory system</keyword>
<dbReference type="EMBL" id="BOVK01000020">
    <property type="protein sequence ID" value="GIQ68898.1"/>
    <property type="molecule type" value="Genomic_DNA"/>
</dbReference>
<feature type="domain" description="Response regulatory" evidence="10">
    <location>
        <begin position="3"/>
        <end position="121"/>
    </location>
</feature>
<keyword evidence="5" id="KW-0805">Transcription regulation</keyword>
<dbReference type="PROSITE" id="PS00041">
    <property type="entry name" value="HTH_ARAC_FAMILY_1"/>
    <property type="match status" value="1"/>
</dbReference>
<evidence type="ECO:0000256" key="6">
    <source>
        <dbReference type="ARBA" id="ARBA00023125"/>
    </source>
</evidence>
<reference evidence="11" key="1">
    <citation type="submission" date="2021-04" db="EMBL/GenBank/DDBJ databases">
        <title>Draft genome sequence of Xylanibacillus composti strain K13.</title>
        <authorList>
            <person name="Uke A."/>
            <person name="Chhe C."/>
            <person name="Baramee S."/>
            <person name="Kosugi A."/>
        </authorList>
    </citation>
    <scope>NUCLEOTIDE SEQUENCE</scope>
    <source>
        <strain evidence="11">K13</strain>
    </source>
</reference>
<evidence type="ECO:0000256" key="1">
    <source>
        <dbReference type="ARBA" id="ARBA00004496"/>
    </source>
</evidence>
<evidence type="ECO:0000259" key="10">
    <source>
        <dbReference type="PROSITE" id="PS50110"/>
    </source>
</evidence>
<dbReference type="Proteomes" id="UP000677918">
    <property type="component" value="Unassembled WGS sequence"/>
</dbReference>
<evidence type="ECO:0000313" key="12">
    <source>
        <dbReference type="Proteomes" id="UP000677918"/>
    </source>
</evidence>
<dbReference type="PROSITE" id="PS50110">
    <property type="entry name" value="RESPONSE_REGULATORY"/>
    <property type="match status" value="1"/>
</dbReference>
<dbReference type="Gene3D" id="1.10.10.60">
    <property type="entry name" value="Homeodomain-like"/>
    <property type="match status" value="2"/>
</dbReference>
<dbReference type="AlphaFoldDB" id="A0A8J4H5J9"/>
<dbReference type="GO" id="GO:0005737">
    <property type="term" value="C:cytoplasm"/>
    <property type="evidence" value="ECO:0007669"/>
    <property type="project" value="UniProtKB-SubCell"/>
</dbReference>
<dbReference type="Pfam" id="PF12833">
    <property type="entry name" value="HTH_18"/>
    <property type="match status" value="1"/>
</dbReference>
<evidence type="ECO:0000256" key="3">
    <source>
        <dbReference type="ARBA" id="ARBA00022553"/>
    </source>
</evidence>
<dbReference type="Gene3D" id="3.40.50.2300">
    <property type="match status" value="1"/>
</dbReference>
<dbReference type="SMART" id="SM00448">
    <property type="entry name" value="REC"/>
    <property type="match status" value="1"/>
</dbReference>